<keyword evidence="6" id="KW-0472">Membrane</keyword>
<comment type="subcellular location">
    <subcellularLocation>
        <location evidence="6">Membrane</location>
        <topology evidence="6">Single-pass type II membrane protein</topology>
    </subcellularLocation>
</comment>
<comment type="similarity">
    <text evidence="2 6">Belongs to the peptidase S26 family.</text>
</comment>
<dbReference type="NCBIfam" id="TIGR02227">
    <property type="entry name" value="sigpep_I_bact"/>
    <property type="match status" value="1"/>
</dbReference>
<feature type="active site" evidence="5">
    <location>
        <position position="82"/>
    </location>
</feature>
<keyword evidence="4 6" id="KW-0378">Hydrolase</keyword>
<dbReference type="SUPFAM" id="SSF51306">
    <property type="entry name" value="LexA/Signal peptidase"/>
    <property type="match status" value="1"/>
</dbReference>
<evidence type="ECO:0000256" key="1">
    <source>
        <dbReference type="ARBA" id="ARBA00000677"/>
    </source>
</evidence>
<evidence type="ECO:0000259" key="7">
    <source>
        <dbReference type="Pfam" id="PF10502"/>
    </source>
</evidence>
<evidence type="ECO:0000256" key="3">
    <source>
        <dbReference type="ARBA" id="ARBA00013208"/>
    </source>
</evidence>
<dbReference type="InterPro" id="IPR036286">
    <property type="entry name" value="LexA/Signal_pep-like_sf"/>
</dbReference>
<dbReference type="InterPro" id="IPR019533">
    <property type="entry name" value="Peptidase_S26"/>
</dbReference>
<evidence type="ECO:0000256" key="5">
    <source>
        <dbReference type="PIRSR" id="PIRSR600223-1"/>
    </source>
</evidence>
<dbReference type="PANTHER" id="PTHR43390:SF1">
    <property type="entry name" value="CHLOROPLAST PROCESSING PEPTIDASE"/>
    <property type="match status" value="1"/>
</dbReference>
<feature type="transmembrane region" description="Helical" evidence="6">
    <location>
        <begin position="6"/>
        <end position="30"/>
    </location>
</feature>
<organism evidence="8 9">
    <name type="scientific">Candidatus Roizmanbacteria bacterium GW2011_GWA1_41_13</name>
    <dbReference type="NCBI Taxonomy" id="1618474"/>
    <lineage>
        <taxon>Bacteria</taxon>
        <taxon>Candidatus Roizmaniibacteriota</taxon>
    </lineage>
</organism>
<dbReference type="Pfam" id="PF10502">
    <property type="entry name" value="Peptidase_S26"/>
    <property type="match status" value="1"/>
</dbReference>
<dbReference type="GO" id="GO:0006465">
    <property type="term" value="P:signal peptide processing"/>
    <property type="evidence" value="ECO:0007669"/>
    <property type="project" value="InterPro"/>
</dbReference>
<dbReference type="PRINTS" id="PR00727">
    <property type="entry name" value="LEADERPTASE"/>
</dbReference>
<accession>A0A0G0V291</accession>
<dbReference type="PANTHER" id="PTHR43390">
    <property type="entry name" value="SIGNAL PEPTIDASE I"/>
    <property type="match status" value="1"/>
</dbReference>
<comment type="caution">
    <text evidence="8">The sequence shown here is derived from an EMBL/GenBank/DDBJ whole genome shotgun (WGS) entry which is preliminary data.</text>
</comment>
<feature type="active site" evidence="5">
    <location>
        <position position="39"/>
    </location>
</feature>
<proteinExistence type="inferred from homology"/>
<dbReference type="EC" id="3.4.21.89" evidence="3 6"/>
<dbReference type="GO" id="GO:0004252">
    <property type="term" value="F:serine-type endopeptidase activity"/>
    <property type="evidence" value="ECO:0007669"/>
    <property type="project" value="InterPro"/>
</dbReference>
<dbReference type="PATRIC" id="fig|1618474.3.peg.59"/>
<comment type="catalytic activity">
    <reaction evidence="1 6">
        <text>Cleavage of hydrophobic, N-terminal signal or leader sequences from secreted and periplasmic proteins.</text>
        <dbReference type="EC" id="3.4.21.89"/>
    </reaction>
</comment>
<name>A0A0G0V291_9BACT</name>
<reference evidence="8 9" key="1">
    <citation type="journal article" date="2015" name="Nature">
        <title>rRNA introns, odd ribosomes, and small enigmatic genomes across a large radiation of phyla.</title>
        <authorList>
            <person name="Brown C.T."/>
            <person name="Hug L.A."/>
            <person name="Thomas B.C."/>
            <person name="Sharon I."/>
            <person name="Castelle C.J."/>
            <person name="Singh A."/>
            <person name="Wilkins M.J."/>
            <person name="Williams K.H."/>
            <person name="Banfield J.F."/>
        </authorList>
    </citation>
    <scope>NUCLEOTIDE SEQUENCE [LARGE SCALE GENOMIC DNA]</scope>
</reference>
<dbReference type="GO" id="GO:0009003">
    <property type="term" value="F:signal peptidase activity"/>
    <property type="evidence" value="ECO:0007669"/>
    <property type="project" value="UniProtKB-EC"/>
</dbReference>
<dbReference type="AlphaFoldDB" id="A0A0G0V291"/>
<dbReference type="Gene3D" id="2.10.109.10">
    <property type="entry name" value="Umud Fragment, subunit A"/>
    <property type="match status" value="1"/>
</dbReference>
<feature type="domain" description="Peptidase S26" evidence="7">
    <location>
        <begin position="10"/>
        <end position="168"/>
    </location>
</feature>
<keyword evidence="6" id="KW-1133">Transmembrane helix</keyword>
<evidence type="ECO:0000256" key="6">
    <source>
        <dbReference type="RuleBase" id="RU362042"/>
    </source>
</evidence>
<dbReference type="InterPro" id="IPR019757">
    <property type="entry name" value="Pept_S26A_signal_pept_1_Lys-AS"/>
</dbReference>
<dbReference type="Proteomes" id="UP000034961">
    <property type="component" value="Unassembled WGS sequence"/>
</dbReference>
<evidence type="ECO:0000313" key="8">
    <source>
        <dbReference type="EMBL" id="KKR95068.1"/>
    </source>
</evidence>
<keyword evidence="6" id="KW-0645">Protease</keyword>
<keyword evidence="6" id="KW-0812">Transmembrane</keyword>
<dbReference type="GO" id="GO:0016020">
    <property type="term" value="C:membrane"/>
    <property type="evidence" value="ECO:0007669"/>
    <property type="project" value="UniProtKB-SubCell"/>
</dbReference>
<dbReference type="EMBL" id="LCAN01000001">
    <property type="protein sequence ID" value="KKR95068.1"/>
    <property type="molecule type" value="Genomic_DNA"/>
</dbReference>
<dbReference type="CDD" id="cd06530">
    <property type="entry name" value="S26_SPase_I"/>
    <property type="match status" value="1"/>
</dbReference>
<dbReference type="InterPro" id="IPR019758">
    <property type="entry name" value="Pept_S26A_signal_pept_1_CS"/>
</dbReference>
<dbReference type="PROSITE" id="PS00760">
    <property type="entry name" value="SPASE_I_2"/>
    <property type="match status" value="1"/>
</dbReference>
<evidence type="ECO:0000256" key="4">
    <source>
        <dbReference type="ARBA" id="ARBA00022801"/>
    </source>
</evidence>
<evidence type="ECO:0000256" key="2">
    <source>
        <dbReference type="ARBA" id="ARBA00009370"/>
    </source>
</evidence>
<dbReference type="InterPro" id="IPR000223">
    <property type="entry name" value="Pept_S26A_signal_pept_1"/>
</dbReference>
<dbReference type="PROSITE" id="PS00761">
    <property type="entry name" value="SPASE_I_3"/>
    <property type="match status" value="1"/>
</dbReference>
<protein>
    <recommendedName>
        <fullName evidence="3 6">Signal peptidase I</fullName>
        <ecNumber evidence="3 6">3.4.21.89</ecNumber>
    </recommendedName>
</protein>
<evidence type="ECO:0000313" key="9">
    <source>
        <dbReference type="Proteomes" id="UP000034961"/>
    </source>
</evidence>
<sequence>MHKALAFVFDILQTFVLAAAIFVIVYLFLLQPNMIKGASMETNFFDGDYILTEKVMYRFREPKRGEVVVFQSPSRPDVDYVKRIIGLPGETISLTDGVIYINDVPLDEEYQPTSETSAGRFLSSGEEFTVPSGTFFVMGDNRTHSSDSREFGTVALEDIRGRAVLRYWPLNRFGNISTPTYAVAAE</sequence>
<gene>
    <name evidence="8" type="ORF">UU41_C0001G0058</name>
</gene>